<dbReference type="CDD" id="cd18186">
    <property type="entry name" value="BTB_POZ_ZBTB_KLHL-like"/>
    <property type="match status" value="1"/>
</dbReference>
<dbReference type="SUPFAM" id="SSF54695">
    <property type="entry name" value="POZ domain"/>
    <property type="match status" value="1"/>
</dbReference>
<organism evidence="3 4">
    <name type="scientific">Rubroshorea leprosula</name>
    <dbReference type="NCBI Taxonomy" id="152421"/>
    <lineage>
        <taxon>Eukaryota</taxon>
        <taxon>Viridiplantae</taxon>
        <taxon>Streptophyta</taxon>
        <taxon>Embryophyta</taxon>
        <taxon>Tracheophyta</taxon>
        <taxon>Spermatophyta</taxon>
        <taxon>Magnoliopsida</taxon>
        <taxon>eudicotyledons</taxon>
        <taxon>Gunneridae</taxon>
        <taxon>Pentapetalae</taxon>
        <taxon>rosids</taxon>
        <taxon>malvids</taxon>
        <taxon>Malvales</taxon>
        <taxon>Dipterocarpaceae</taxon>
        <taxon>Rubroshorea</taxon>
    </lineage>
</organism>
<reference evidence="3 4" key="1">
    <citation type="journal article" date="2021" name="Commun. Biol.">
        <title>The genome of Shorea leprosula (Dipterocarpaceae) highlights the ecological relevance of drought in aseasonal tropical rainforests.</title>
        <authorList>
            <person name="Ng K.K.S."/>
            <person name="Kobayashi M.J."/>
            <person name="Fawcett J.A."/>
            <person name="Hatakeyama M."/>
            <person name="Paape T."/>
            <person name="Ng C.H."/>
            <person name="Ang C.C."/>
            <person name="Tnah L.H."/>
            <person name="Lee C.T."/>
            <person name="Nishiyama T."/>
            <person name="Sese J."/>
            <person name="O'Brien M.J."/>
            <person name="Copetti D."/>
            <person name="Mohd Noor M.I."/>
            <person name="Ong R.C."/>
            <person name="Putra M."/>
            <person name="Sireger I.Z."/>
            <person name="Indrioko S."/>
            <person name="Kosugi Y."/>
            <person name="Izuno A."/>
            <person name="Isagi Y."/>
            <person name="Lee S.L."/>
            <person name="Shimizu K.K."/>
        </authorList>
    </citation>
    <scope>NUCLEOTIDE SEQUENCE [LARGE SCALE GENOMIC DNA]</scope>
    <source>
        <strain evidence="3">214</strain>
    </source>
</reference>
<gene>
    <name evidence="3" type="ORF">SLEP1_g45136</name>
</gene>
<feature type="domain" description="BTB" evidence="2">
    <location>
        <begin position="773"/>
        <end position="854"/>
    </location>
</feature>
<dbReference type="PANTHER" id="PTHR35918">
    <property type="entry name" value="OS06G0674800 PROTEIN"/>
    <property type="match status" value="1"/>
</dbReference>
<dbReference type="Proteomes" id="UP001054252">
    <property type="component" value="Unassembled WGS sequence"/>
</dbReference>
<dbReference type="InterPro" id="IPR016024">
    <property type="entry name" value="ARM-type_fold"/>
</dbReference>
<name>A0AAV5LJP1_9ROSI</name>
<dbReference type="Pfam" id="PF00651">
    <property type="entry name" value="BTB"/>
    <property type="match status" value="1"/>
</dbReference>
<dbReference type="Pfam" id="PF26522">
    <property type="entry name" value="ARM_6"/>
    <property type="match status" value="1"/>
</dbReference>
<dbReference type="InterPro" id="IPR011333">
    <property type="entry name" value="SKP1/BTB/POZ_sf"/>
</dbReference>
<dbReference type="InterPro" id="IPR044953">
    <property type="entry name" value="At1g04390-like"/>
</dbReference>
<dbReference type="SUPFAM" id="SSF48371">
    <property type="entry name" value="ARM repeat"/>
    <property type="match status" value="1"/>
</dbReference>
<dbReference type="Gene3D" id="3.30.710.10">
    <property type="entry name" value="Potassium Channel Kv1.1, Chain A"/>
    <property type="match status" value="2"/>
</dbReference>
<evidence type="ECO:0000313" key="3">
    <source>
        <dbReference type="EMBL" id="GKV37068.1"/>
    </source>
</evidence>
<dbReference type="InterPro" id="IPR059007">
    <property type="entry name" value="ARM_At1g04390"/>
</dbReference>
<dbReference type="PROSITE" id="PS50097">
    <property type="entry name" value="BTB"/>
    <property type="match status" value="1"/>
</dbReference>
<proteinExistence type="predicted"/>
<comment type="caution">
    <text evidence="3">The sequence shown here is derived from an EMBL/GenBank/DDBJ whole genome shotgun (WGS) entry which is preliminary data.</text>
</comment>
<evidence type="ECO:0000259" key="2">
    <source>
        <dbReference type="PROSITE" id="PS50097"/>
    </source>
</evidence>
<evidence type="ECO:0000256" key="1">
    <source>
        <dbReference type="ARBA" id="ARBA00004906"/>
    </source>
</evidence>
<dbReference type="SMART" id="SM00225">
    <property type="entry name" value="BTB"/>
    <property type="match status" value="2"/>
</dbReference>
<keyword evidence="4" id="KW-1185">Reference proteome</keyword>
<comment type="pathway">
    <text evidence="1">Protein modification; protein ubiquitination.</text>
</comment>
<protein>
    <recommendedName>
        <fullName evidence="2">BTB domain-containing protein</fullName>
    </recommendedName>
</protein>
<dbReference type="InterPro" id="IPR000210">
    <property type="entry name" value="BTB/POZ_dom"/>
</dbReference>
<dbReference type="AlphaFoldDB" id="A0AAV5LJP1"/>
<dbReference type="PANTHER" id="PTHR35918:SF1">
    <property type="entry name" value="BTB DOMAIN-CONTAINING PROTEIN"/>
    <property type="match status" value="1"/>
</dbReference>
<dbReference type="EMBL" id="BPVZ01000120">
    <property type="protein sequence ID" value="GKV37068.1"/>
    <property type="molecule type" value="Genomic_DNA"/>
</dbReference>
<sequence length="982" mass="110681">MEIQRHVVRSIVAFLDSISGDTSNQPLVKDSVADIVGALVLVLQCKRVNIASLAADAVIKLVGINCSSLQLYVSDLVHPLSSLLSSRELELATSSATALNMVLSDLSFKKEKDVFEILKETKAVVNVVSNIKDFHWDTHPMDHFQEMASLLSVILIRWPPSRYSVWSDATMMDVLQTFFLKPDFPAKVVVLKLYSSLALCNYGAKKLIENGESILRMMVHCMGSSEPLSVRIEGFRLAQCLAADENGCLKMISFCGEPLATAIVNAMKCQGLHMKRLFVSERSTEGKRTNDQMSLLLEACRLALITRWAGKHHSFFWEQQIHNVLLDLLLENFKNQSLEHSLPVEEQITIAQDGLNSNFLLVLRPYIWEILGCLAVHCEEDFKPNMHGNELCFSILITCACLAFAEAIRKGHHICENNNVDAFRSESASRMVFLMMYSPCKYISSKVRFILAKVLKPFGKEYLDRLVHSLNYIPSGDNFGLSNNVNTFIKLVGLACYSGLSEYQNKVAEIDGIKTLFIFTRWCLSNHVHIGRPSSAPHLQNAFRERACCWAPTEEWEGKDTLLLCSLCGLSELVFHAGDINRTEPQVVKILQDVLINISAPGPRWLAAHILSSFGFYGFPNKIGKAIGKALKETEHADMQFLFTNGASLTVHRVILAVRCPSLLPPKQLPRHENDIDYHSERYDPENPSSMFLKEVRLSAHVNEEALLKLLEFVYLGFFEAGEELEKKLKAIAKCCNLQPLIQIFSRKRPKWGTPIPSSDLTPALGPVGHHFSDIILEAEETEVMNWKCNFCSLLVPHVHAHKVILWSSCDYLRAMFQSGMQESHSQTIKVPINWEALMKLVHWFYSYDLPNPPSGCLWDNMSAEERLHELQSYVELYWLAEFWILEDICDTCYRVIVSCLAADRQLSVKIIQIAAGLSLWKLAEVAADYMAPLYNRLRDSGILEGMDEVLIDLVRAASVRLSQEHGHSVGEKLSSSGLLTW</sequence>
<evidence type="ECO:0000313" key="4">
    <source>
        <dbReference type="Proteomes" id="UP001054252"/>
    </source>
</evidence>
<accession>A0AAV5LJP1</accession>